<proteinExistence type="predicted"/>
<name>A0AAU2JYM8_9ACTN</name>
<evidence type="ECO:0000256" key="1">
    <source>
        <dbReference type="SAM" id="MobiDB-lite"/>
    </source>
</evidence>
<dbReference type="AlphaFoldDB" id="A0AAU2JYM8"/>
<sequence length="76" mass="8450">MKYVSRALRELYSSLNAAGWMWLGMSTMGPPLLPLPGAGLDEPPQGHPERLRPDIPLSRTELALQQQLLTPIGERE</sequence>
<dbReference type="Pfam" id="PF19534">
    <property type="entry name" value="DUF6059"/>
    <property type="match status" value="1"/>
</dbReference>
<evidence type="ECO:0000313" key="2">
    <source>
        <dbReference type="EMBL" id="WTU76604.1"/>
    </source>
</evidence>
<protein>
    <submittedName>
        <fullName evidence="2">Uncharacterized protein</fullName>
    </submittedName>
</protein>
<dbReference type="EMBL" id="CP108264">
    <property type="protein sequence ID" value="WTU76604.1"/>
    <property type="molecule type" value="Genomic_DNA"/>
</dbReference>
<gene>
    <name evidence="2" type="ORF">OG327_26570</name>
</gene>
<reference evidence="2" key="1">
    <citation type="submission" date="2022-10" db="EMBL/GenBank/DDBJ databases">
        <title>The complete genomes of actinobacterial strains from the NBC collection.</title>
        <authorList>
            <person name="Joergensen T.S."/>
            <person name="Alvarez Arevalo M."/>
            <person name="Sterndorff E.B."/>
            <person name="Faurdal D."/>
            <person name="Vuksanovic O."/>
            <person name="Mourched A.-S."/>
            <person name="Charusanti P."/>
            <person name="Shaw S."/>
            <person name="Blin K."/>
            <person name="Weber T."/>
        </authorList>
    </citation>
    <scope>NUCLEOTIDE SEQUENCE</scope>
    <source>
        <strain evidence="2">NBC_00049</strain>
    </source>
</reference>
<dbReference type="InterPro" id="IPR045701">
    <property type="entry name" value="DUF6059"/>
</dbReference>
<accession>A0AAU2JYM8</accession>
<organism evidence="2">
    <name type="scientific">Streptomyces sp. NBC_00049</name>
    <dbReference type="NCBI Taxonomy" id="2903617"/>
    <lineage>
        <taxon>Bacteria</taxon>
        <taxon>Bacillati</taxon>
        <taxon>Actinomycetota</taxon>
        <taxon>Actinomycetes</taxon>
        <taxon>Kitasatosporales</taxon>
        <taxon>Streptomycetaceae</taxon>
        <taxon>Streptomyces</taxon>
    </lineage>
</organism>
<feature type="region of interest" description="Disordered" evidence="1">
    <location>
        <begin position="34"/>
        <end position="54"/>
    </location>
</feature>